<evidence type="ECO:0000256" key="2">
    <source>
        <dbReference type="ARBA" id="ARBA00006484"/>
    </source>
</evidence>
<dbReference type="PRINTS" id="PR00081">
    <property type="entry name" value="GDHRDH"/>
</dbReference>
<dbReference type="SUPFAM" id="SSF51735">
    <property type="entry name" value="NAD(P)-binding Rossmann-fold domains"/>
    <property type="match status" value="1"/>
</dbReference>
<dbReference type="FunFam" id="3.40.50.720:FF:000084">
    <property type="entry name" value="Short-chain dehydrogenase reductase"/>
    <property type="match status" value="1"/>
</dbReference>
<feature type="binding site" evidence="6">
    <location>
        <begin position="185"/>
        <end position="190"/>
    </location>
    <ligand>
        <name>NAD(+)</name>
        <dbReference type="ChEBI" id="CHEBI:57540"/>
    </ligand>
</feature>
<keyword evidence="4 6" id="KW-0520">NAD</keyword>
<organism evidence="8 9">
    <name type="scientific">Oceanobacillus picturae</name>
    <dbReference type="NCBI Taxonomy" id="171693"/>
    <lineage>
        <taxon>Bacteria</taxon>
        <taxon>Bacillati</taxon>
        <taxon>Bacillota</taxon>
        <taxon>Bacilli</taxon>
        <taxon>Bacillales</taxon>
        <taxon>Bacillaceae</taxon>
        <taxon>Oceanobacillus</taxon>
    </lineage>
</organism>
<dbReference type="PANTHER" id="PTHR42760">
    <property type="entry name" value="SHORT-CHAIN DEHYDROGENASES/REDUCTASES FAMILY MEMBER"/>
    <property type="match status" value="1"/>
</dbReference>
<dbReference type="PRINTS" id="PR00080">
    <property type="entry name" value="SDRFAMILY"/>
</dbReference>
<evidence type="ECO:0000256" key="7">
    <source>
        <dbReference type="RuleBase" id="RU000363"/>
    </source>
</evidence>
<dbReference type="AlphaFoldDB" id="A0A0U9H4Q9"/>
<evidence type="ECO:0000256" key="6">
    <source>
        <dbReference type="PIRSR" id="PIRSR614007-2"/>
    </source>
</evidence>
<reference evidence="8 9" key="2">
    <citation type="journal article" date="2016" name="Genome Announc.">
        <title>Draft Genome Sequence of Oceanobacillus picturae Heshi-B3, Isolated from Fermented Rice Bran in a Traditional Japanese Seafood Dish.</title>
        <authorList>
            <person name="Akuzawa S."/>
            <person name="Nagaoka J."/>
            <person name="Kanekatsu M."/>
            <person name="Kanesaki Y."/>
            <person name="Suzuki T."/>
        </authorList>
    </citation>
    <scope>NUCLEOTIDE SEQUENCE [LARGE SCALE GENOMIC DNA]</scope>
    <source>
        <strain evidence="8 9">Heshi-B3</strain>
    </source>
</reference>
<dbReference type="Proteomes" id="UP000052946">
    <property type="component" value="Unassembled WGS sequence"/>
</dbReference>
<evidence type="ECO:0000313" key="9">
    <source>
        <dbReference type="Proteomes" id="UP000052946"/>
    </source>
</evidence>
<evidence type="ECO:0000256" key="1">
    <source>
        <dbReference type="ARBA" id="ARBA00003200"/>
    </source>
</evidence>
<comment type="function">
    <text evidence="1">Catalyzes the irreversible reduction of 2,3-butanediol to (S)-acetoin in the presence of NADH.</text>
</comment>
<dbReference type="GO" id="GO:0019152">
    <property type="term" value="F:acetoin dehydrogenase (NAD+) activity"/>
    <property type="evidence" value="ECO:0007669"/>
    <property type="project" value="InterPro"/>
</dbReference>
<feature type="active site" description="Proton acceptor" evidence="5">
    <location>
        <position position="155"/>
    </location>
</feature>
<name>A0A0U9H4Q9_9BACI</name>
<dbReference type="Pfam" id="PF00106">
    <property type="entry name" value="adh_short"/>
    <property type="match status" value="1"/>
</dbReference>
<dbReference type="GO" id="GO:0048038">
    <property type="term" value="F:quinone binding"/>
    <property type="evidence" value="ECO:0007669"/>
    <property type="project" value="TreeGrafter"/>
</dbReference>
<sequence length="259" mass="27889">MIFLSKVAVITGGAQGIGKGIAERLGNDGFNIVINDMNIDLAQETVEEFKKNNIDAIAVEGNVAKQEDQFDLVKKAVDKFGSVDVFINNAGIDQVEAVEDITPDNLDKIFNVNVYGTVYGTQAAAKQMKEQENGGKIINACSIAGKTAFELLGAYSATKFAVHGLTQVSAKELAQFNIKVNAYCPGIVGTSMWDRIDKGMVEYKGLKEGEAWQEQVNGIPLERSQTPEDVANLVSYLASSDADYMTGQAINIDGGIEVH</sequence>
<feature type="binding site" evidence="6">
    <location>
        <position position="89"/>
    </location>
    <ligand>
        <name>NAD(+)</name>
        <dbReference type="ChEBI" id="CHEBI:57540"/>
    </ligand>
</feature>
<dbReference type="InterPro" id="IPR014007">
    <property type="entry name" value="23BDH"/>
</dbReference>
<feature type="binding site" evidence="6">
    <location>
        <begin position="15"/>
        <end position="17"/>
    </location>
    <ligand>
        <name>NAD(+)</name>
        <dbReference type="ChEBI" id="CHEBI:57540"/>
    </ligand>
</feature>
<dbReference type="GO" id="GO:0008206">
    <property type="term" value="P:bile acid metabolic process"/>
    <property type="evidence" value="ECO:0007669"/>
    <property type="project" value="UniProtKB-ARBA"/>
</dbReference>
<dbReference type="GO" id="GO:0045150">
    <property type="term" value="P:acetoin catabolic process"/>
    <property type="evidence" value="ECO:0007669"/>
    <property type="project" value="InterPro"/>
</dbReference>
<accession>A0A0U9H4Q9</accession>
<keyword evidence="3" id="KW-0560">Oxidoreductase</keyword>
<feature type="binding site" evidence="6">
    <location>
        <position position="155"/>
    </location>
    <ligand>
        <name>NAD(+)</name>
        <dbReference type="ChEBI" id="CHEBI:57540"/>
    </ligand>
</feature>
<dbReference type="GO" id="GO:0006633">
    <property type="term" value="P:fatty acid biosynthetic process"/>
    <property type="evidence" value="ECO:0007669"/>
    <property type="project" value="TreeGrafter"/>
</dbReference>
<evidence type="ECO:0000256" key="5">
    <source>
        <dbReference type="PIRSR" id="PIRSR614007-1"/>
    </source>
</evidence>
<evidence type="ECO:0000313" key="8">
    <source>
        <dbReference type="EMBL" id="GAQ17671.1"/>
    </source>
</evidence>
<reference evidence="9" key="1">
    <citation type="submission" date="2015-07" db="EMBL/GenBank/DDBJ databases">
        <title>Draft Genome Sequence of Oceanobacillus picturae Heshi-B3 that Was Isolated from Fermented Rice Bran with Aging Salted Mackerel, Which Was Named Heshiko as Traditional Fermented Seafood in Japan.</title>
        <authorList>
            <person name="Akuzawa S."/>
            <person name="Nakagawa J."/>
            <person name="Kanekatsu T."/>
            <person name="Kanesaki Y."/>
            <person name="Suzuki T."/>
        </authorList>
    </citation>
    <scope>NUCLEOTIDE SEQUENCE [LARGE SCALE GENOMIC DNA]</scope>
    <source>
        <strain evidence="9">Heshi-B3</strain>
    </source>
</reference>
<comment type="caution">
    <text evidence="8">The sequence shown here is derived from an EMBL/GenBank/DDBJ whole genome shotgun (WGS) entry which is preliminary data.</text>
</comment>
<dbReference type="NCBIfam" id="TIGR02415">
    <property type="entry name" value="23BDH"/>
    <property type="match status" value="1"/>
</dbReference>
<evidence type="ECO:0000256" key="4">
    <source>
        <dbReference type="ARBA" id="ARBA00023027"/>
    </source>
</evidence>
<dbReference type="InterPro" id="IPR002347">
    <property type="entry name" value="SDR_fam"/>
</dbReference>
<dbReference type="Gene3D" id="3.40.50.720">
    <property type="entry name" value="NAD(P)-binding Rossmann-like Domain"/>
    <property type="match status" value="1"/>
</dbReference>
<gene>
    <name evidence="8" type="ORF">OPHB3_1596</name>
</gene>
<comment type="similarity">
    <text evidence="2 7">Belongs to the short-chain dehydrogenases/reductases (SDR) family.</text>
</comment>
<protein>
    <submittedName>
        <fullName evidence="8">Diacetyl reductase</fullName>
    </submittedName>
</protein>
<dbReference type="EMBL" id="BBXV01000019">
    <property type="protein sequence ID" value="GAQ17671.1"/>
    <property type="molecule type" value="Genomic_DNA"/>
</dbReference>
<feature type="binding site" evidence="6">
    <location>
        <position position="36"/>
    </location>
    <ligand>
        <name>NAD(+)</name>
        <dbReference type="ChEBI" id="CHEBI:57540"/>
    </ligand>
</feature>
<proteinExistence type="inferred from homology"/>
<evidence type="ECO:0000256" key="3">
    <source>
        <dbReference type="ARBA" id="ARBA00023002"/>
    </source>
</evidence>
<feature type="binding site" evidence="6">
    <location>
        <position position="159"/>
    </location>
    <ligand>
        <name>NAD(+)</name>
        <dbReference type="ChEBI" id="CHEBI:57540"/>
    </ligand>
</feature>
<dbReference type="NCBIfam" id="NF005559">
    <property type="entry name" value="PRK07231.1"/>
    <property type="match status" value="1"/>
</dbReference>
<dbReference type="InterPro" id="IPR036291">
    <property type="entry name" value="NAD(P)-bd_dom_sf"/>
</dbReference>
<dbReference type="PANTHER" id="PTHR42760:SF121">
    <property type="entry name" value="3-OXOACYL-(ACYL-CARRIER-PROTEIN) REDUCTASE"/>
    <property type="match status" value="1"/>
</dbReference>